<reference evidence="11 12" key="1">
    <citation type="submission" date="2018-11" db="EMBL/GenBank/DDBJ databases">
        <authorList>
            <consortium name="Pathogen Informatics"/>
        </authorList>
    </citation>
    <scope>NUCLEOTIDE SEQUENCE [LARGE SCALE GENOMIC DNA]</scope>
</reference>
<dbReference type="InterPro" id="IPR000719">
    <property type="entry name" value="Prot_kinase_dom"/>
</dbReference>
<dbReference type="GO" id="GO:0004674">
    <property type="term" value="F:protein serine/threonine kinase activity"/>
    <property type="evidence" value="ECO:0007669"/>
    <property type="project" value="UniProtKB-KW"/>
</dbReference>
<dbReference type="PANTHER" id="PTHR48012:SF10">
    <property type="entry name" value="FI20177P1"/>
    <property type="match status" value="1"/>
</dbReference>
<dbReference type="WBParaSite" id="HPBE_0001434901-mRNA-1">
    <property type="protein sequence ID" value="HPBE_0001434901-mRNA-1"/>
    <property type="gene ID" value="HPBE_0001434901"/>
</dbReference>
<dbReference type="OrthoDB" id="5816437at2759"/>
<accession>A0A3P8AR57</accession>
<dbReference type="AlphaFoldDB" id="A0A3P8AR57"/>
<dbReference type="Gene3D" id="1.10.510.10">
    <property type="entry name" value="Transferase(Phosphotransferase) domain 1"/>
    <property type="match status" value="2"/>
</dbReference>
<feature type="transmembrane region" description="Helical" evidence="9">
    <location>
        <begin position="263"/>
        <end position="296"/>
    </location>
</feature>
<evidence type="ECO:0000256" key="2">
    <source>
        <dbReference type="ARBA" id="ARBA00022527"/>
    </source>
</evidence>
<sequence>MFGERVLPKSALKVLATQKSLFSAVLSEGNSRFGVVSKFINKATMANYAVVEWNVKGMDRKSVQDIVDQVEFLSTLRHRRIGSVYGYYVGDGQLSIFRTFLPTGAVADQLKVAPLLECIAQRYFRQLLEALEFLHGRNVTHGDIKTSNLLVTLSGDIQVTDISLPRMAAGCVLVAMVTRYAPFQDLFLSLSTQELHEKLFEAHQPDSPFSLNYGSRTLIPTSSKELADVVNATFERDPLKRLTASQKPLKTCMKWYGSRAIIFGLLLLKWVAMVLLAALSLGFVTGSVFLAIYVIYSGIGVI</sequence>
<keyword evidence="5" id="KW-0418">Kinase</keyword>
<comment type="catalytic activity">
    <reaction evidence="8">
        <text>L-seryl-[protein] + ATP = O-phospho-L-seryl-[protein] + ADP + H(+)</text>
        <dbReference type="Rhea" id="RHEA:17989"/>
        <dbReference type="Rhea" id="RHEA-COMP:9863"/>
        <dbReference type="Rhea" id="RHEA-COMP:11604"/>
        <dbReference type="ChEBI" id="CHEBI:15378"/>
        <dbReference type="ChEBI" id="CHEBI:29999"/>
        <dbReference type="ChEBI" id="CHEBI:30616"/>
        <dbReference type="ChEBI" id="CHEBI:83421"/>
        <dbReference type="ChEBI" id="CHEBI:456216"/>
        <dbReference type="EC" id="2.7.11.1"/>
    </reaction>
</comment>
<dbReference type="PROSITE" id="PS00108">
    <property type="entry name" value="PROTEIN_KINASE_ST"/>
    <property type="match status" value="1"/>
</dbReference>
<dbReference type="SUPFAM" id="SSF56112">
    <property type="entry name" value="Protein kinase-like (PK-like)"/>
    <property type="match status" value="1"/>
</dbReference>
<dbReference type="InterPro" id="IPR008271">
    <property type="entry name" value="Ser/Thr_kinase_AS"/>
</dbReference>
<protein>
    <submittedName>
        <fullName evidence="13">Protein kinase domain-containing protein</fullName>
    </submittedName>
</protein>
<evidence type="ECO:0000256" key="8">
    <source>
        <dbReference type="ARBA" id="ARBA00048679"/>
    </source>
</evidence>
<keyword evidence="9" id="KW-0472">Membrane</keyword>
<evidence type="ECO:0000256" key="3">
    <source>
        <dbReference type="ARBA" id="ARBA00022679"/>
    </source>
</evidence>
<evidence type="ECO:0000256" key="5">
    <source>
        <dbReference type="ARBA" id="ARBA00022777"/>
    </source>
</evidence>
<dbReference type="InterPro" id="IPR011009">
    <property type="entry name" value="Kinase-like_dom_sf"/>
</dbReference>
<dbReference type="SMART" id="SM00220">
    <property type="entry name" value="S_TKc"/>
    <property type="match status" value="1"/>
</dbReference>
<dbReference type="EMBL" id="UZAH01028323">
    <property type="protein sequence ID" value="VDO99347.1"/>
    <property type="molecule type" value="Genomic_DNA"/>
</dbReference>
<evidence type="ECO:0000313" key="13">
    <source>
        <dbReference type="WBParaSite" id="HPBE_0001434901-mRNA-1"/>
    </source>
</evidence>
<dbReference type="Pfam" id="PF00069">
    <property type="entry name" value="Pkinase"/>
    <property type="match status" value="1"/>
</dbReference>
<evidence type="ECO:0000256" key="4">
    <source>
        <dbReference type="ARBA" id="ARBA00022741"/>
    </source>
</evidence>
<organism evidence="11">
    <name type="scientific">Heligmosomoides polygyrus</name>
    <name type="common">Parasitic roundworm</name>
    <dbReference type="NCBI Taxonomy" id="6339"/>
    <lineage>
        <taxon>Eukaryota</taxon>
        <taxon>Metazoa</taxon>
        <taxon>Ecdysozoa</taxon>
        <taxon>Nematoda</taxon>
        <taxon>Chromadorea</taxon>
        <taxon>Rhabditida</taxon>
        <taxon>Rhabditina</taxon>
        <taxon>Rhabditomorpha</taxon>
        <taxon>Strongyloidea</taxon>
        <taxon>Heligmosomidae</taxon>
        <taxon>Heligmosomoides</taxon>
    </lineage>
</organism>
<dbReference type="PANTHER" id="PTHR48012">
    <property type="entry name" value="STERILE20-LIKE KINASE, ISOFORM B-RELATED"/>
    <property type="match status" value="1"/>
</dbReference>
<proteinExistence type="inferred from homology"/>
<evidence type="ECO:0000256" key="9">
    <source>
        <dbReference type="SAM" id="Phobius"/>
    </source>
</evidence>
<reference evidence="13" key="2">
    <citation type="submission" date="2019-09" db="UniProtKB">
        <authorList>
            <consortium name="WormBaseParasite"/>
        </authorList>
    </citation>
    <scope>IDENTIFICATION</scope>
</reference>
<keyword evidence="3" id="KW-0808">Transferase</keyword>
<dbReference type="GO" id="GO:0005737">
    <property type="term" value="C:cytoplasm"/>
    <property type="evidence" value="ECO:0007669"/>
    <property type="project" value="TreeGrafter"/>
</dbReference>
<dbReference type="PROSITE" id="PS50011">
    <property type="entry name" value="PROTEIN_KINASE_DOM"/>
    <property type="match status" value="1"/>
</dbReference>
<keyword evidence="6" id="KW-0067">ATP-binding</keyword>
<keyword evidence="9" id="KW-0812">Transmembrane</keyword>
<comment type="catalytic activity">
    <reaction evidence="7">
        <text>L-threonyl-[protein] + ATP = O-phospho-L-threonyl-[protein] + ADP + H(+)</text>
        <dbReference type="Rhea" id="RHEA:46608"/>
        <dbReference type="Rhea" id="RHEA-COMP:11060"/>
        <dbReference type="Rhea" id="RHEA-COMP:11605"/>
        <dbReference type="ChEBI" id="CHEBI:15378"/>
        <dbReference type="ChEBI" id="CHEBI:30013"/>
        <dbReference type="ChEBI" id="CHEBI:30616"/>
        <dbReference type="ChEBI" id="CHEBI:61977"/>
        <dbReference type="ChEBI" id="CHEBI:456216"/>
        <dbReference type="EC" id="2.7.11.1"/>
    </reaction>
</comment>
<keyword evidence="4" id="KW-0547">Nucleotide-binding</keyword>
<comment type="similarity">
    <text evidence="1">Belongs to the protein kinase superfamily. STE Ser/Thr protein kinase family. STE20 subfamily.</text>
</comment>
<feature type="domain" description="Protein kinase" evidence="10">
    <location>
        <begin position="22"/>
        <end position="256"/>
    </location>
</feature>
<evidence type="ECO:0000256" key="1">
    <source>
        <dbReference type="ARBA" id="ARBA00008874"/>
    </source>
</evidence>
<keyword evidence="9" id="KW-1133">Transmembrane helix</keyword>
<keyword evidence="2" id="KW-0723">Serine/threonine-protein kinase</keyword>
<name>A0A3P8AR57_HELPZ</name>
<evidence type="ECO:0000259" key="10">
    <source>
        <dbReference type="PROSITE" id="PS50011"/>
    </source>
</evidence>
<gene>
    <name evidence="11" type="ORF">HPBE_LOCUS14350</name>
</gene>
<evidence type="ECO:0000256" key="7">
    <source>
        <dbReference type="ARBA" id="ARBA00047899"/>
    </source>
</evidence>
<dbReference type="InterPro" id="IPR050629">
    <property type="entry name" value="STE20/SPS1-PAK"/>
</dbReference>
<evidence type="ECO:0000313" key="12">
    <source>
        <dbReference type="Proteomes" id="UP000050761"/>
    </source>
</evidence>
<dbReference type="Proteomes" id="UP000050761">
    <property type="component" value="Unassembled WGS sequence"/>
</dbReference>
<dbReference type="GO" id="GO:0005524">
    <property type="term" value="F:ATP binding"/>
    <property type="evidence" value="ECO:0007669"/>
    <property type="project" value="UniProtKB-KW"/>
</dbReference>
<evidence type="ECO:0000256" key="6">
    <source>
        <dbReference type="ARBA" id="ARBA00022840"/>
    </source>
</evidence>
<evidence type="ECO:0000313" key="11">
    <source>
        <dbReference type="EMBL" id="VDO99347.1"/>
    </source>
</evidence>
<keyword evidence="12" id="KW-1185">Reference proteome</keyword>